<dbReference type="InterPro" id="IPR000383">
    <property type="entry name" value="Xaa-Pro-like_dom"/>
</dbReference>
<protein>
    <submittedName>
        <fullName evidence="3">X-Pro dipeptidyl-peptidase-like</fullName>
    </submittedName>
</protein>
<dbReference type="SMART" id="SM00939">
    <property type="entry name" value="PepX_C"/>
    <property type="match status" value="1"/>
</dbReference>
<dbReference type="NCBIfam" id="TIGR00976">
    <property type="entry name" value="CocE_NonD"/>
    <property type="match status" value="1"/>
</dbReference>
<feature type="domain" description="Xaa-Pro dipeptidyl-peptidase C-terminal" evidence="2">
    <location>
        <begin position="304"/>
        <end position="541"/>
    </location>
</feature>
<evidence type="ECO:0000259" key="2">
    <source>
        <dbReference type="SMART" id="SM00939"/>
    </source>
</evidence>
<dbReference type="PANTHER" id="PTHR43056:SF10">
    <property type="entry name" value="COCE_NOND FAMILY, PUTATIVE (AFU_ORTHOLOGUE AFUA_7G00600)-RELATED"/>
    <property type="match status" value="1"/>
</dbReference>
<organism evidence="3">
    <name type="scientific">hydrothermal vent metagenome</name>
    <dbReference type="NCBI Taxonomy" id="652676"/>
    <lineage>
        <taxon>unclassified sequences</taxon>
        <taxon>metagenomes</taxon>
        <taxon>ecological metagenomes</taxon>
    </lineage>
</organism>
<keyword evidence="1" id="KW-0378">Hydrolase</keyword>
<dbReference type="GO" id="GO:0008239">
    <property type="term" value="F:dipeptidyl-peptidase activity"/>
    <property type="evidence" value="ECO:0007669"/>
    <property type="project" value="InterPro"/>
</dbReference>
<dbReference type="InterPro" id="IPR050585">
    <property type="entry name" value="Xaa-Pro_dipeptidyl-ppase/CocE"/>
</dbReference>
<dbReference type="EMBL" id="UOEO01000222">
    <property type="protein sequence ID" value="VAW23041.1"/>
    <property type="molecule type" value="Genomic_DNA"/>
</dbReference>
<dbReference type="Pfam" id="PF08530">
    <property type="entry name" value="PepX_C"/>
    <property type="match status" value="1"/>
</dbReference>
<sequence length="548" mass="61089">MSIASHMMALMYHLPPVKYSVDIKRDVSVIADDGVALKTDIYTPRAKGNHPTIMMRTPYGRLGFGIVAEAYSERGFITVLQACRGTDGSGGDFDPLINERTDGLAMLKWIKQQNWFDGRLGLSGPSYLGYVQWAICDELPANSALSAKVTSSDFESVVFPGGAFHLQLWLSWMQTIYGLEKELFGMTLRIVTGDIERRTNAIANSLPLAEADVAAVGEVVPFWRNWLDHAINNPQFWEKRDHKHRLDENTPPNCFVSGWYDIMVDQHIADYLRLVKAGNTPHLTIGPWFHTDNEMQGECLRQTISWMRAHLMEERDVLRKKPVRLFVSGINQWRDYQSYPVAITENRPLYLVANGALVPKFAAAPDCASDTFTYDPYDPTPNVGGAIFAFIGAGAKDNRELEARPDVLTYTSSPLANDLTIIGNARVRLYVRSSNSYTDFFARLCDVDKKGVSINVSDAIIRLIPGRFKPDATGIIALDIKLHATAHSFLKGHSIRLQVSSGAHPRFARNLGTNEPIGSATTMVKANQEVFFNPDHQSALILPIVEIS</sequence>
<dbReference type="InterPro" id="IPR013736">
    <property type="entry name" value="Xaa-Pro_dipept_C"/>
</dbReference>
<dbReference type="Gene3D" id="2.60.120.260">
    <property type="entry name" value="Galactose-binding domain-like"/>
    <property type="match status" value="1"/>
</dbReference>
<dbReference type="SUPFAM" id="SSF53474">
    <property type="entry name" value="alpha/beta-Hydrolases"/>
    <property type="match status" value="1"/>
</dbReference>
<name>A0A3B0TWF7_9ZZZZ</name>
<dbReference type="Pfam" id="PF02129">
    <property type="entry name" value="Peptidase_S15"/>
    <property type="match status" value="1"/>
</dbReference>
<dbReference type="AlphaFoldDB" id="A0A3B0TWF7"/>
<evidence type="ECO:0000256" key="1">
    <source>
        <dbReference type="ARBA" id="ARBA00022801"/>
    </source>
</evidence>
<reference evidence="3" key="1">
    <citation type="submission" date="2018-06" db="EMBL/GenBank/DDBJ databases">
        <authorList>
            <person name="Zhirakovskaya E."/>
        </authorList>
    </citation>
    <scope>NUCLEOTIDE SEQUENCE</scope>
</reference>
<proteinExistence type="predicted"/>
<evidence type="ECO:0000313" key="3">
    <source>
        <dbReference type="EMBL" id="VAW23041.1"/>
    </source>
</evidence>
<dbReference type="PANTHER" id="PTHR43056">
    <property type="entry name" value="PEPTIDASE S9 PROLYL OLIGOPEPTIDASE"/>
    <property type="match status" value="1"/>
</dbReference>
<dbReference type="SUPFAM" id="SSF49785">
    <property type="entry name" value="Galactose-binding domain-like"/>
    <property type="match status" value="1"/>
</dbReference>
<accession>A0A3B0TWF7</accession>
<dbReference type="Gene3D" id="3.40.50.1820">
    <property type="entry name" value="alpha/beta hydrolase"/>
    <property type="match status" value="1"/>
</dbReference>
<dbReference type="Gene3D" id="1.10.3020.10">
    <property type="entry name" value="alpha-amino acid ester hydrolase ( Helical cap domain)"/>
    <property type="match status" value="1"/>
</dbReference>
<dbReference type="InterPro" id="IPR029058">
    <property type="entry name" value="AB_hydrolase_fold"/>
</dbReference>
<dbReference type="InterPro" id="IPR005674">
    <property type="entry name" value="CocE/Ser_esterase"/>
</dbReference>
<dbReference type="InterPro" id="IPR008979">
    <property type="entry name" value="Galactose-bd-like_sf"/>
</dbReference>
<gene>
    <name evidence="3" type="ORF">MNBD_ALPHA12-1788</name>
</gene>